<dbReference type="InterPro" id="IPR005143">
    <property type="entry name" value="TF_LuxR_autoind-bd_dom"/>
</dbReference>
<sequence>MARLGDAEPSMQGLVLALRDMTADLGFEHCSFVLRQPLPIAQPAVHWGSTYPQAWLDRYMERNYLELDPLVQRALASDLPVVWSDRSIDRLPEFWEEARSFGINHGWAVSSHGRDRGVGLLTVARRDEPVTTHELEQNEMRLLWLAHSMHGMASLLPGVAQALPEPLSVREREVLLWSAAGKTADEIGLILAISSRTATFHINRCIAKLDAANKTEAVAKALVLGLL</sequence>
<dbReference type="GO" id="GO:0006355">
    <property type="term" value="P:regulation of DNA-templated transcription"/>
    <property type="evidence" value="ECO:0007669"/>
    <property type="project" value="InterPro"/>
</dbReference>
<keyword evidence="2" id="KW-0238">DNA-binding</keyword>
<dbReference type="EMBL" id="CP014841">
    <property type="protein sequence ID" value="AND67508.1"/>
    <property type="molecule type" value="Genomic_DNA"/>
</dbReference>
<keyword evidence="6" id="KW-1185">Reference proteome</keyword>
<dbReference type="RefSeq" id="WP_063669897.1">
    <property type="nucleotide sequence ID" value="NZ_CP014841.1"/>
</dbReference>
<dbReference type="InterPro" id="IPR036388">
    <property type="entry name" value="WH-like_DNA-bd_sf"/>
</dbReference>
<dbReference type="PRINTS" id="PR00038">
    <property type="entry name" value="HTHLUXR"/>
</dbReference>
<dbReference type="SUPFAM" id="SSF46894">
    <property type="entry name" value="C-terminal effector domain of the bipartite response regulators"/>
    <property type="match status" value="1"/>
</dbReference>
<proteinExistence type="predicted"/>
<keyword evidence="3" id="KW-0804">Transcription</keyword>
<dbReference type="PANTHER" id="PTHR44688:SF16">
    <property type="entry name" value="DNA-BINDING TRANSCRIPTIONAL ACTIVATOR DEVR_DOSR"/>
    <property type="match status" value="1"/>
</dbReference>
<evidence type="ECO:0000256" key="1">
    <source>
        <dbReference type="ARBA" id="ARBA00023015"/>
    </source>
</evidence>
<dbReference type="Gene3D" id="3.30.450.80">
    <property type="entry name" value="Transcription factor LuxR-like, autoinducer-binding domain"/>
    <property type="match status" value="1"/>
</dbReference>
<dbReference type="STRING" id="445710.ATSB10_00540"/>
<keyword evidence="1" id="KW-0805">Transcription regulation</keyword>
<evidence type="ECO:0000313" key="6">
    <source>
        <dbReference type="Proteomes" id="UP000077255"/>
    </source>
</evidence>
<evidence type="ECO:0000256" key="2">
    <source>
        <dbReference type="ARBA" id="ARBA00023125"/>
    </source>
</evidence>
<dbReference type="PANTHER" id="PTHR44688">
    <property type="entry name" value="DNA-BINDING TRANSCRIPTIONAL ACTIVATOR DEVR_DOSR"/>
    <property type="match status" value="1"/>
</dbReference>
<dbReference type="KEGG" id="dtx:ATSB10_00540"/>
<dbReference type="InterPro" id="IPR000792">
    <property type="entry name" value="Tscrpt_reg_LuxR_C"/>
</dbReference>
<dbReference type="Gene3D" id="1.10.10.10">
    <property type="entry name" value="Winged helix-like DNA-binding domain superfamily/Winged helix DNA-binding domain"/>
    <property type="match status" value="1"/>
</dbReference>
<dbReference type="SMART" id="SM00421">
    <property type="entry name" value="HTH_LUXR"/>
    <property type="match status" value="1"/>
</dbReference>
<dbReference type="InterPro" id="IPR016032">
    <property type="entry name" value="Sig_transdc_resp-reg_C-effctor"/>
</dbReference>
<dbReference type="AlphaFoldDB" id="A0A160MXN8"/>
<feature type="domain" description="HTH luxR-type" evidence="4">
    <location>
        <begin position="160"/>
        <end position="225"/>
    </location>
</feature>
<gene>
    <name evidence="5" type="ORF">ATSB10_00540</name>
</gene>
<evidence type="ECO:0000313" key="5">
    <source>
        <dbReference type="EMBL" id="AND67508.1"/>
    </source>
</evidence>
<name>A0A160MXN8_9GAMM</name>
<dbReference type="SUPFAM" id="SSF75516">
    <property type="entry name" value="Pheromone-binding domain of LuxR-like quorum-sensing transcription factors"/>
    <property type="match status" value="1"/>
</dbReference>
<evidence type="ECO:0000259" key="4">
    <source>
        <dbReference type="PROSITE" id="PS50043"/>
    </source>
</evidence>
<dbReference type="InterPro" id="IPR036693">
    <property type="entry name" value="TF_LuxR_autoind-bd_dom_sf"/>
</dbReference>
<protein>
    <recommendedName>
        <fullName evidence="4">HTH luxR-type domain-containing protein</fullName>
    </recommendedName>
</protein>
<dbReference type="GO" id="GO:0003677">
    <property type="term" value="F:DNA binding"/>
    <property type="evidence" value="ECO:0007669"/>
    <property type="project" value="UniProtKB-KW"/>
</dbReference>
<accession>A0A160MXN8</accession>
<dbReference type="Pfam" id="PF03472">
    <property type="entry name" value="Autoind_bind"/>
    <property type="match status" value="1"/>
</dbReference>
<dbReference type="CDD" id="cd06170">
    <property type="entry name" value="LuxR_C_like"/>
    <property type="match status" value="1"/>
</dbReference>
<dbReference type="OrthoDB" id="9774661at2"/>
<dbReference type="PATRIC" id="fig|445710.3.peg.53"/>
<reference evidence="5 6" key="1">
    <citation type="submission" date="2016-02" db="EMBL/GenBank/DDBJ databases">
        <title>Complete genome sequencing and analysis of ATSB10, Dyella thiooxydans isolated from rhizosphere soil of sunflower (Helianthus annuus L.).</title>
        <authorList>
            <person name="Lee Y."/>
            <person name="Hwangbo K."/>
            <person name="Chung H."/>
            <person name="Yoo J."/>
            <person name="Kim K.Y."/>
            <person name="Sa T.M."/>
            <person name="Um Y."/>
            <person name="Madhaiyan M."/>
        </authorList>
    </citation>
    <scope>NUCLEOTIDE SEQUENCE [LARGE SCALE GENOMIC DNA]</scope>
    <source>
        <strain evidence="5 6">ATSB10</strain>
    </source>
</reference>
<evidence type="ECO:0000256" key="3">
    <source>
        <dbReference type="ARBA" id="ARBA00023163"/>
    </source>
</evidence>
<dbReference type="Pfam" id="PF00196">
    <property type="entry name" value="GerE"/>
    <property type="match status" value="1"/>
</dbReference>
<dbReference type="Proteomes" id="UP000077255">
    <property type="component" value="Chromosome"/>
</dbReference>
<dbReference type="PROSITE" id="PS50043">
    <property type="entry name" value="HTH_LUXR_2"/>
    <property type="match status" value="1"/>
</dbReference>
<organism evidence="5 6">
    <name type="scientific">Dyella thiooxydans</name>
    <dbReference type="NCBI Taxonomy" id="445710"/>
    <lineage>
        <taxon>Bacteria</taxon>
        <taxon>Pseudomonadati</taxon>
        <taxon>Pseudomonadota</taxon>
        <taxon>Gammaproteobacteria</taxon>
        <taxon>Lysobacterales</taxon>
        <taxon>Rhodanobacteraceae</taxon>
        <taxon>Dyella</taxon>
    </lineage>
</organism>